<dbReference type="EMBL" id="JASCZI010241704">
    <property type="protein sequence ID" value="MED6205365.1"/>
    <property type="molecule type" value="Genomic_DNA"/>
</dbReference>
<protein>
    <recommendedName>
        <fullName evidence="1">PB1-like domain-containing protein</fullName>
    </recommendedName>
</protein>
<feature type="domain" description="PB1-like" evidence="1">
    <location>
        <begin position="20"/>
        <end position="77"/>
    </location>
</feature>
<dbReference type="InterPro" id="IPR058594">
    <property type="entry name" value="PB1-like_dom_pln"/>
</dbReference>
<evidence type="ECO:0000313" key="2">
    <source>
        <dbReference type="EMBL" id="MED6205365.1"/>
    </source>
</evidence>
<sequence length="78" mass="8824">MASVVVESLFLHRMGDLYAVPIFHHGGQFARHPNGELEYVNETIDRLDDFELCVAELSFGDLVTLCEGLGYKSFKDLF</sequence>
<dbReference type="Proteomes" id="UP001341840">
    <property type="component" value="Unassembled WGS sequence"/>
</dbReference>
<organism evidence="2 3">
    <name type="scientific">Stylosanthes scabra</name>
    <dbReference type="NCBI Taxonomy" id="79078"/>
    <lineage>
        <taxon>Eukaryota</taxon>
        <taxon>Viridiplantae</taxon>
        <taxon>Streptophyta</taxon>
        <taxon>Embryophyta</taxon>
        <taxon>Tracheophyta</taxon>
        <taxon>Spermatophyta</taxon>
        <taxon>Magnoliopsida</taxon>
        <taxon>eudicotyledons</taxon>
        <taxon>Gunneridae</taxon>
        <taxon>Pentapetalae</taxon>
        <taxon>rosids</taxon>
        <taxon>fabids</taxon>
        <taxon>Fabales</taxon>
        <taxon>Fabaceae</taxon>
        <taxon>Papilionoideae</taxon>
        <taxon>50 kb inversion clade</taxon>
        <taxon>dalbergioids sensu lato</taxon>
        <taxon>Dalbergieae</taxon>
        <taxon>Pterocarpus clade</taxon>
        <taxon>Stylosanthes</taxon>
    </lineage>
</organism>
<name>A0ABU6Y6H4_9FABA</name>
<evidence type="ECO:0000313" key="3">
    <source>
        <dbReference type="Proteomes" id="UP001341840"/>
    </source>
</evidence>
<reference evidence="2 3" key="1">
    <citation type="journal article" date="2023" name="Plants (Basel)">
        <title>Bridging the Gap: Combining Genomics and Transcriptomics Approaches to Understand Stylosanthes scabra, an Orphan Legume from the Brazilian Caatinga.</title>
        <authorList>
            <person name="Ferreira-Neto J.R.C."/>
            <person name="da Silva M.D."/>
            <person name="Binneck E."/>
            <person name="de Melo N.F."/>
            <person name="da Silva R.H."/>
            <person name="de Melo A.L.T.M."/>
            <person name="Pandolfi V."/>
            <person name="Bustamante F.O."/>
            <person name="Brasileiro-Vidal A.C."/>
            <person name="Benko-Iseppon A.M."/>
        </authorList>
    </citation>
    <scope>NUCLEOTIDE SEQUENCE [LARGE SCALE GENOMIC DNA]</scope>
    <source>
        <tissue evidence="2">Leaves</tissue>
    </source>
</reference>
<gene>
    <name evidence="2" type="ORF">PIB30_016951</name>
</gene>
<comment type="caution">
    <text evidence="2">The sequence shown here is derived from an EMBL/GenBank/DDBJ whole genome shotgun (WGS) entry which is preliminary data.</text>
</comment>
<dbReference type="Pfam" id="PF26130">
    <property type="entry name" value="PB1-like"/>
    <property type="match status" value="1"/>
</dbReference>
<proteinExistence type="predicted"/>
<accession>A0ABU6Y6H4</accession>
<keyword evidence="3" id="KW-1185">Reference proteome</keyword>
<evidence type="ECO:0000259" key="1">
    <source>
        <dbReference type="Pfam" id="PF26130"/>
    </source>
</evidence>